<sequence>MASELNFSGHIEGPNGLLYVEREGNPAGPSILFVHGLGGTTNAYQTLVSGLEEFDLVRFDWSGHGRSAVPKSTSIDLYVDDCKAVISHFGLGRIILVGHSLGGLISLHLASKIPHAIAALVLFGPVWPPPAGGQAALASRAAAVRQGGMASVADAVISNAFATGSLRERLGEVALAREMLTRQHPEGYALAIEALKDSSVPQLKAIVAPTKVLSGEEDKVSTVETGKSLASGIGEHAEQILLPGVGHWYMLEASAKCTEIIKSVVM</sequence>
<evidence type="ECO:0000313" key="3">
    <source>
        <dbReference type="Proteomes" id="UP000286045"/>
    </source>
</evidence>
<dbReference type="STRING" id="363999.A0A439D0Z8"/>
<dbReference type="EMBL" id="RYZI01000220">
    <property type="protein sequence ID" value="RWA08078.1"/>
    <property type="molecule type" value="Genomic_DNA"/>
</dbReference>
<dbReference type="PANTHER" id="PTHR43798">
    <property type="entry name" value="MONOACYLGLYCEROL LIPASE"/>
    <property type="match status" value="1"/>
</dbReference>
<protein>
    <recommendedName>
        <fullName evidence="1">AB hydrolase-1 domain-containing protein</fullName>
    </recommendedName>
</protein>
<organism evidence="2 3">
    <name type="scientific">Xylaria grammica</name>
    <dbReference type="NCBI Taxonomy" id="363999"/>
    <lineage>
        <taxon>Eukaryota</taxon>
        <taxon>Fungi</taxon>
        <taxon>Dikarya</taxon>
        <taxon>Ascomycota</taxon>
        <taxon>Pezizomycotina</taxon>
        <taxon>Sordariomycetes</taxon>
        <taxon>Xylariomycetidae</taxon>
        <taxon>Xylariales</taxon>
        <taxon>Xylariaceae</taxon>
        <taxon>Xylaria</taxon>
    </lineage>
</organism>
<dbReference type="InterPro" id="IPR050266">
    <property type="entry name" value="AB_hydrolase_sf"/>
</dbReference>
<evidence type="ECO:0000259" key="1">
    <source>
        <dbReference type="Pfam" id="PF00561"/>
    </source>
</evidence>
<proteinExistence type="predicted"/>
<reference evidence="2 3" key="1">
    <citation type="submission" date="2018-12" db="EMBL/GenBank/DDBJ databases">
        <title>Draft genome sequence of Xylaria grammica IHI A82.</title>
        <authorList>
            <person name="Buettner E."/>
            <person name="Kellner H."/>
        </authorList>
    </citation>
    <scope>NUCLEOTIDE SEQUENCE [LARGE SCALE GENOMIC DNA]</scope>
    <source>
        <strain evidence="2 3">IHI A82</strain>
    </source>
</reference>
<gene>
    <name evidence="2" type="ORF">EKO27_g7033</name>
</gene>
<dbReference type="GO" id="GO:0046464">
    <property type="term" value="P:acylglycerol catabolic process"/>
    <property type="evidence" value="ECO:0007669"/>
    <property type="project" value="TreeGrafter"/>
</dbReference>
<dbReference type="PANTHER" id="PTHR43798:SF5">
    <property type="entry name" value="MONOACYLGLYCEROL LIPASE ABHD6"/>
    <property type="match status" value="1"/>
</dbReference>
<dbReference type="GO" id="GO:0016020">
    <property type="term" value="C:membrane"/>
    <property type="evidence" value="ECO:0007669"/>
    <property type="project" value="TreeGrafter"/>
</dbReference>
<dbReference type="GO" id="GO:0047372">
    <property type="term" value="F:monoacylglycerol lipase activity"/>
    <property type="evidence" value="ECO:0007669"/>
    <property type="project" value="TreeGrafter"/>
</dbReference>
<feature type="domain" description="AB hydrolase-1" evidence="1">
    <location>
        <begin position="29"/>
        <end position="252"/>
    </location>
</feature>
<accession>A0A439D0Z8</accession>
<dbReference type="Pfam" id="PF00561">
    <property type="entry name" value="Abhydrolase_1"/>
    <property type="match status" value="1"/>
</dbReference>
<dbReference type="SUPFAM" id="SSF53474">
    <property type="entry name" value="alpha/beta-Hydrolases"/>
    <property type="match status" value="1"/>
</dbReference>
<evidence type="ECO:0000313" key="2">
    <source>
        <dbReference type="EMBL" id="RWA08078.1"/>
    </source>
</evidence>
<dbReference type="AlphaFoldDB" id="A0A439D0Z8"/>
<dbReference type="Gene3D" id="3.40.50.1820">
    <property type="entry name" value="alpha/beta hydrolase"/>
    <property type="match status" value="1"/>
</dbReference>
<keyword evidence="3" id="KW-1185">Reference proteome</keyword>
<name>A0A439D0Z8_9PEZI</name>
<dbReference type="InterPro" id="IPR000073">
    <property type="entry name" value="AB_hydrolase_1"/>
</dbReference>
<dbReference type="Proteomes" id="UP000286045">
    <property type="component" value="Unassembled WGS sequence"/>
</dbReference>
<dbReference type="InterPro" id="IPR029058">
    <property type="entry name" value="AB_hydrolase_fold"/>
</dbReference>
<comment type="caution">
    <text evidence="2">The sequence shown here is derived from an EMBL/GenBank/DDBJ whole genome shotgun (WGS) entry which is preliminary data.</text>
</comment>
<dbReference type="PRINTS" id="PR00111">
    <property type="entry name" value="ABHYDROLASE"/>
</dbReference>